<feature type="signal peptide" evidence="1">
    <location>
        <begin position="1"/>
        <end position="22"/>
    </location>
</feature>
<evidence type="ECO:0000313" key="2">
    <source>
        <dbReference type="EMBL" id="JAC93390.1"/>
    </source>
</evidence>
<evidence type="ECO:0000256" key="1">
    <source>
        <dbReference type="SAM" id="SignalP"/>
    </source>
</evidence>
<protein>
    <submittedName>
        <fullName evidence="2">Putative secreted protein</fullName>
    </submittedName>
</protein>
<name>A0A090XD07_IXORI</name>
<feature type="chain" id="PRO_5001867105" evidence="1">
    <location>
        <begin position="23"/>
        <end position="164"/>
    </location>
</feature>
<dbReference type="EMBL" id="GBIH01001320">
    <property type="protein sequence ID" value="JAC93390.1"/>
    <property type="molecule type" value="mRNA"/>
</dbReference>
<organism evidence="2">
    <name type="scientific">Ixodes ricinus</name>
    <name type="common">Common tick</name>
    <name type="synonym">Acarus ricinus</name>
    <dbReference type="NCBI Taxonomy" id="34613"/>
    <lineage>
        <taxon>Eukaryota</taxon>
        <taxon>Metazoa</taxon>
        <taxon>Ecdysozoa</taxon>
        <taxon>Arthropoda</taxon>
        <taxon>Chelicerata</taxon>
        <taxon>Arachnida</taxon>
        <taxon>Acari</taxon>
        <taxon>Parasitiformes</taxon>
        <taxon>Ixodida</taxon>
        <taxon>Ixodoidea</taxon>
        <taxon>Ixodidae</taxon>
        <taxon>Ixodinae</taxon>
        <taxon>Ixodes</taxon>
    </lineage>
</organism>
<proteinExistence type="evidence at transcript level"/>
<keyword evidence="1" id="KW-0732">Signal</keyword>
<sequence>MLRIFSAVTICTILATLIPSKALSAGLADRLFEFFEALGEGDVLYTTKASYEQKNSRVDCVMRTKIRSERTLVRLCMQSKINSPRPNPYTMKITYRRTKNGDVVTEGWSRVPPDMRACGIWRKNIGYDVPEDDDCQRNATQVCGSNWRPISSRNKCGRVPPPEC</sequence>
<dbReference type="AlphaFoldDB" id="A0A090XD07"/>
<accession>A0A090XD07</accession>
<reference evidence="2" key="1">
    <citation type="journal article" date="2015" name="PLoS Negl. Trop. Dis.">
        <title>Deep Sequencing Analysis of the Ixodes ricinus Haemocytome.</title>
        <authorList>
            <person name="Kotsyfakis M."/>
            <person name="Kopacek P."/>
            <person name="Franta Z."/>
            <person name="Pedra J.H."/>
            <person name="Ribeiro J.M."/>
        </authorList>
    </citation>
    <scope>NUCLEOTIDE SEQUENCE</scope>
</reference>